<organism evidence="1 2">
    <name type="scientific">Sinocyclocheilus rhinocerous</name>
    <dbReference type="NCBI Taxonomy" id="307959"/>
    <lineage>
        <taxon>Eukaryota</taxon>
        <taxon>Metazoa</taxon>
        <taxon>Chordata</taxon>
        <taxon>Craniata</taxon>
        <taxon>Vertebrata</taxon>
        <taxon>Euteleostomi</taxon>
        <taxon>Actinopterygii</taxon>
        <taxon>Neopterygii</taxon>
        <taxon>Teleostei</taxon>
        <taxon>Ostariophysi</taxon>
        <taxon>Cypriniformes</taxon>
        <taxon>Cyprinidae</taxon>
        <taxon>Cyprininae</taxon>
        <taxon>Sinocyclocheilus</taxon>
    </lineage>
</organism>
<reference evidence="1" key="2">
    <citation type="submission" date="2025-09" db="UniProtKB">
        <authorList>
            <consortium name="Ensembl"/>
        </authorList>
    </citation>
    <scope>IDENTIFICATION</scope>
</reference>
<sequence length="69" mass="7552">MYGDPHAARAMQAVHVSHGPPLHHFPAAPGVPSLVNDALKRDKDAIYGYFLKISDPGAQNQSWVARVYL</sequence>
<reference evidence="1" key="1">
    <citation type="submission" date="2025-08" db="UniProtKB">
        <authorList>
            <consortium name="Ensembl"/>
        </authorList>
    </citation>
    <scope>IDENTIFICATION</scope>
</reference>
<dbReference type="Proteomes" id="UP000472270">
    <property type="component" value="Unassembled WGS sequence"/>
</dbReference>
<dbReference type="AlphaFoldDB" id="A0A673GDS3"/>
<protein>
    <submittedName>
        <fullName evidence="1">Uncharacterized protein</fullName>
    </submittedName>
</protein>
<name>A0A673GDS3_9TELE</name>
<evidence type="ECO:0000313" key="1">
    <source>
        <dbReference type="Ensembl" id="ENSSRHP00000010668.1"/>
    </source>
</evidence>
<keyword evidence="2" id="KW-1185">Reference proteome</keyword>
<dbReference type="Ensembl" id="ENSSRHT00000011064.1">
    <property type="protein sequence ID" value="ENSSRHP00000010668.1"/>
    <property type="gene ID" value="ENSSRHG00000006129.1"/>
</dbReference>
<accession>A0A673GDS3</accession>
<proteinExistence type="predicted"/>
<evidence type="ECO:0000313" key="2">
    <source>
        <dbReference type="Proteomes" id="UP000472270"/>
    </source>
</evidence>